<feature type="coiled-coil region" evidence="1">
    <location>
        <begin position="82"/>
        <end position="109"/>
    </location>
</feature>
<dbReference type="InParanoid" id="A0A0H2RTY6"/>
<accession>A0A0H2RTY6</accession>
<evidence type="ECO:0000313" key="3">
    <source>
        <dbReference type="Proteomes" id="UP000053477"/>
    </source>
</evidence>
<organism evidence="2 3">
    <name type="scientific">Schizopora paradoxa</name>
    <dbReference type="NCBI Taxonomy" id="27342"/>
    <lineage>
        <taxon>Eukaryota</taxon>
        <taxon>Fungi</taxon>
        <taxon>Dikarya</taxon>
        <taxon>Basidiomycota</taxon>
        <taxon>Agaricomycotina</taxon>
        <taxon>Agaricomycetes</taxon>
        <taxon>Hymenochaetales</taxon>
        <taxon>Schizoporaceae</taxon>
        <taxon>Schizopora</taxon>
    </lineage>
</organism>
<sequence length="576" mass="65248">MEGYLKGFELSNLWTCKRSVEASCARRTEALLKFVDTMFEDMRNEIDETFRSDRIDAHSFISDQRISIDRIRMLLHMNSMQLEIFRRVVQDKQETLEALEIEKSKIMGQINERRSPIPLPTLPNEILGQIFAHLYWSETDSLLPGYLDFPADGFTLQRLIDDGTTPEWKTFINNQLPCILTTSGTEREWRMFANFFGPHPRILRLQDLHQIPEDVLERPSTIVSISLSDGLGVMEELENIRQKPWRDIFFSVFAHSESSTTPKEVLKGILQSFGDKMARLDRLTFYENSPNTYDAGSPDQASSFAETKRLEGLASSFNAYLPLHLVPTFHPITSNISDLETTIPMTFESIDPTSDVENLFQVLMLCSKSLTSLTITQGPTLALPSGSQARVRRPILFPQLKRLDLNSLPESIVSNILSSVECSSLRHFSLLVLPDIPGGNSQTNKGTTGRISANSLSILFPHLNYISASLGELKQDARFLTDLASPDESGSWFFPLLNSMRFGTNRASLAHLPLLRAVTDVVLNRMRSDAVNDIRYLTIPEFIGAESVGCDALKLFVPEIHFIPDANYNWFPERSW</sequence>
<gene>
    <name evidence="2" type="ORF">SCHPADRAFT_902337</name>
</gene>
<reference evidence="2 3" key="1">
    <citation type="submission" date="2015-04" db="EMBL/GenBank/DDBJ databases">
        <title>Complete genome sequence of Schizopora paradoxa KUC8140, a cosmopolitan wood degrader in East Asia.</title>
        <authorList>
            <consortium name="DOE Joint Genome Institute"/>
            <person name="Min B."/>
            <person name="Park H."/>
            <person name="Jang Y."/>
            <person name="Kim J.-J."/>
            <person name="Kim K.H."/>
            <person name="Pangilinan J."/>
            <person name="Lipzen A."/>
            <person name="Riley R."/>
            <person name="Grigoriev I.V."/>
            <person name="Spatafora J.W."/>
            <person name="Choi I.-G."/>
        </authorList>
    </citation>
    <scope>NUCLEOTIDE SEQUENCE [LARGE SCALE GENOMIC DNA]</scope>
    <source>
        <strain evidence="2 3">KUC8140</strain>
    </source>
</reference>
<keyword evidence="1" id="KW-0175">Coiled coil</keyword>
<dbReference type="OrthoDB" id="2852593at2759"/>
<evidence type="ECO:0000256" key="1">
    <source>
        <dbReference type="SAM" id="Coils"/>
    </source>
</evidence>
<keyword evidence="3" id="KW-1185">Reference proteome</keyword>
<evidence type="ECO:0000313" key="2">
    <source>
        <dbReference type="EMBL" id="KLO15440.1"/>
    </source>
</evidence>
<dbReference type="EMBL" id="KQ085929">
    <property type="protein sequence ID" value="KLO15440.1"/>
    <property type="molecule type" value="Genomic_DNA"/>
</dbReference>
<protein>
    <submittedName>
        <fullName evidence="2">Uncharacterized protein</fullName>
    </submittedName>
</protein>
<dbReference type="Proteomes" id="UP000053477">
    <property type="component" value="Unassembled WGS sequence"/>
</dbReference>
<proteinExistence type="predicted"/>
<dbReference type="AlphaFoldDB" id="A0A0H2RTY6"/>
<name>A0A0H2RTY6_9AGAM</name>